<dbReference type="InterPro" id="IPR024072">
    <property type="entry name" value="DHFR-like_dom_sf"/>
</dbReference>
<keyword evidence="8 15" id="KW-0378">Hydrolase</keyword>
<dbReference type="NCBIfam" id="TIGR00227">
    <property type="entry name" value="ribD_Cterm"/>
    <property type="match status" value="1"/>
</dbReference>
<dbReference type="UniPathway" id="UPA00275">
    <property type="reaction ID" value="UER00401"/>
</dbReference>
<keyword evidence="7 15" id="KW-0479">Metal-binding</keyword>
<evidence type="ECO:0000256" key="6">
    <source>
        <dbReference type="ARBA" id="ARBA00022619"/>
    </source>
</evidence>
<evidence type="ECO:0000256" key="2">
    <source>
        <dbReference type="ARBA" id="ARBA00004882"/>
    </source>
</evidence>
<keyword evidence="6 15" id="KW-0686">Riboflavin biosynthesis</keyword>
<comment type="similarity">
    <text evidence="5 15">In the C-terminal section; belongs to the HTP reductase family.</text>
</comment>
<dbReference type="GO" id="GO:0009231">
    <property type="term" value="P:riboflavin biosynthetic process"/>
    <property type="evidence" value="ECO:0007669"/>
    <property type="project" value="UniProtKB-UniPathway"/>
</dbReference>
<dbReference type="InterPro" id="IPR002734">
    <property type="entry name" value="RibDG_C"/>
</dbReference>
<dbReference type="PIRSF" id="PIRSF006769">
    <property type="entry name" value="RibD"/>
    <property type="match status" value="1"/>
</dbReference>
<evidence type="ECO:0000256" key="13">
    <source>
        <dbReference type="ARBA" id="ARBA00049861"/>
    </source>
</evidence>
<dbReference type="FunFam" id="3.40.140.10:FF:000025">
    <property type="entry name" value="Riboflavin biosynthesis protein RibD"/>
    <property type="match status" value="1"/>
</dbReference>
<dbReference type="EC" id="3.5.4.26" evidence="15"/>
<feature type="active site" description="Proton donor" evidence="16">
    <location>
        <position position="85"/>
    </location>
</feature>
<feature type="binding site" evidence="18">
    <location>
        <position position="108"/>
    </location>
    <ligand>
        <name>Zn(2+)</name>
        <dbReference type="ChEBI" id="CHEBI:29105"/>
        <note>catalytic</note>
    </ligand>
</feature>
<comment type="pathway">
    <text evidence="2 15">Cofactor biosynthesis; riboflavin biosynthesis; 5-amino-6-(D-ribitylamino)uracil from GTP: step 2/4.</text>
</comment>
<keyword evidence="11 15" id="KW-0560">Oxidoreductase</keyword>
<comment type="cofactor">
    <cofactor evidence="15 18">
        <name>Zn(2+)</name>
        <dbReference type="ChEBI" id="CHEBI:29105"/>
    </cofactor>
    <text evidence="15 18">Binds 1 zinc ion.</text>
</comment>
<evidence type="ECO:0000256" key="8">
    <source>
        <dbReference type="ARBA" id="ARBA00022801"/>
    </source>
</evidence>
<comment type="similarity">
    <text evidence="4 15">In the N-terminal section; belongs to the cytidine and deoxycytidylate deaminase family.</text>
</comment>
<evidence type="ECO:0000259" key="20">
    <source>
        <dbReference type="PROSITE" id="PS51747"/>
    </source>
</evidence>
<dbReference type="EMBL" id="PPUT01000035">
    <property type="protein sequence ID" value="RDC42016.1"/>
    <property type="molecule type" value="Genomic_DNA"/>
</dbReference>
<reference evidence="21 22" key="1">
    <citation type="journal article" date="2018" name="Elife">
        <title>Discovery and characterization of a prevalent human gut bacterial enzyme sufficient for the inactivation of a family of plant toxins.</title>
        <authorList>
            <person name="Koppel N."/>
            <person name="Bisanz J.E."/>
            <person name="Pandelia M.E."/>
            <person name="Turnbaugh P.J."/>
            <person name="Balskus E.P."/>
        </authorList>
    </citation>
    <scope>NUCLEOTIDE SEQUENCE [LARGE SCALE GENOMIC DNA]</scope>
    <source>
        <strain evidence="21 22">OB21 GAM 11</strain>
    </source>
</reference>
<feature type="binding site" evidence="18">
    <location>
        <position position="117"/>
    </location>
    <ligand>
        <name>Zn(2+)</name>
        <dbReference type="ChEBI" id="CHEBI:29105"/>
        <note>catalytic</note>
    </ligand>
</feature>
<dbReference type="Gene3D" id="3.40.430.10">
    <property type="entry name" value="Dihydrofolate Reductase, subunit A"/>
    <property type="match status" value="1"/>
</dbReference>
<dbReference type="GO" id="GO:0050661">
    <property type="term" value="F:NADP binding"/>
    <property type="evidence" value="ECO:0007669"/>
    <property type="project" value="InterPro"/>
</dbReference>
<dbReference type="EC" id="1.1.1.193" evidence="15"/>
<feature type="binding site" evidence="17">
    <location>
        <position position="203"/>
    </location>
    <ligand>
        <name>substrate</name>
    </ligand>
</feature>
<evidence type="ECO:0000256" key="19">
    <source>
        <dbReference type="SAM" id="MobiDB-lite"/>
    </source>
</evidence>
<comment type="function">
    <text evidence="1 15">Converts 2,5-diamino-6-(ribosylamino)-4(3h)-pyrimidinone 5'-phosphate into 5-amino-6-(ribosylamino)-2,4(1h,3h)-pyrimidinedione 5'-phosphate.</text>
</comment>
<feature type="binding site" evidence="18">
    <location>
        <position position="83"/>
    </location>
    <ligand>
        <name>Zn(2+)</name>
        <dbReference type="ChEBI" id="CHEBI:29105"/>
        <note>catalytic</note>
    </ligand>
</feature>
<dbReference type="GO" id="GO:0008270">
    <property type="term" value="F:zinc ion binding"/>
    <property type="evidence" value="ECO:0007669"/>
    <property type="project" value="InterPro"/>
</dbReference>
<dbReference type="InterPro" id="IPR004794">
    <property type="entry name" value="Eubact_RibD"/>
</dbReference>
<dbReference type="PROSITE" id="PS00903">
    <property type="entry name" value="CYT_DCMP_DEAMINASES_1"/>
    <property type="match status" value="1"/>
</dbReference>
<keyword evidence="12" id="KW-0511">Multifunctional enzyme</keyword>
<dbReference type="Pfam" id="PF00383">
    <property type="entry name" value="dCMP_cyt_deam_1"/>
    <property type="match status" value="1"/>
</dbReference>
<dbReference type="SUPFAM" id="SSF53597">
    <property type="entry name" value="Dihydrofolate reductase-like"/>
    <property type="match status" value="1"/>
</dbReference>
<dbReference type="SUPFAM" id="SSF53927">
    <property type="entry name" value="Cytidine deaminase-like"/>
    <property type="match status" value="1"/>
</dbReference>
<keyword evidence="10 15" id="KW-0521">NADP</keyword>
<evidence type="ECO:0000256" key="10">
    <source>
        <dbReference type="ARBA" id="ARBA00022857"/>
    </source>
</evidence>
<feature type="binding site" evidence="17">
    <location>
        <position position="233"/>
    </location>
    <ligand>
        <name>NADP(+)</name>
        <dbReference type="ChEBI" id="CHEBI:58349"/>
    </ligand>
</feature>
<comment type="catalytic activity">
    <reaction evidence="14 15">
        <text>2,5-diamino-6-hydroxy-4-(5-phosphoribosylamino)-pyrimidine + H2O + H(+) = 5-amino-6-(5-phospho-D-ribosylamino)uracil + NH4(+)</text>
        <dbReference type="Rhea" id="RHEA:21868"/>
        <dbReference type="ChEBI" id="CHEBI:15377"/>
        <dbReference type="ChEBI" id="CHEBI:15378"/>
        <dbReference type="ChEBI" id="CHEBI:28938"/>
        <dbReference type="ChEBI" id="CHEBI:58453"/>
        <dbReference type="ChEBI" id="CHEBI:58614"/>
        <dbReference type="EC" id="3.5.4.26"/>
    </reaction>
</comment>
<evidence type="ECO:0000313" key="22">
    <source>
        <dbReference type="Proteomes" id="UP000253805"/>
    </source>
</evidence>
<dbReference type="NCBIfam" id="TIGR00326">
    <property type="entry name" value="eubact_ribD"/>
    <property type="match status" value="1"/>
</dbReference>
<comment type="caution">
    <text evidence="21">The sequence shown here is derived from an EMBL/GenBank/DDBJ whole genome shotgun (WGS) entry which is preliminary data.</text>
</comment>
<name>A0A369NVD3_9ACTN</name>
<evidence type="ECO:0000256" key="12">
    <source>
        <dbReference type="ARBA" id="ARBA00023268"/>
    </source>
</evidence>
<dbReference type="GO" id="GO:0008835">
    <property type="term" value="F:diaminohydroxyphosphoribosylaminopyrimidine deaminase activity"/>
    <property type="evidence" value="ECO:0007669"/>
    <property type="project" value="UniProtKB-EC"/>
</dbReference>
<feature type="domain" description="CMP/dCMP-type deaminase" evidence="20">
    <location>
        <begin position="34"/>
        <end position="156"/>
    </location>
</feature>
<evidence type="ECO:0000256" key="4">
    <source>
        <dbReference type="ARBA" id="ARBA00005259"/>
    </source>
</evidence>
<dbReference type="Gene3D" id="3.40.140.10">
    <property type="entry name" value="Cytidine Deaminase, domain 2"/>
    <property type="match status" value="1"/>
</dbReference>
<feature type="binding site" evidence="17">
    <location>
        <position position="240"/>
    </location>
    <ligand>
        <name>substrate</name>
    </ligand>
</feature>
<feature type="binding site" evidence="17">
    <location>
        <position position="217"/>
    </location>
    <ligand>
        <name>substrate</name>
    </ligand>
</feature>
<evidence type="ECO:0000256" key="16">
    <source>
        <dbReference type="PIRSR" id="PIRSR006769-1"/>
    </source>
</evidence>
<feature type="binding site" evidence="17">
    <location>
        <position position="329"/>
    </location>
    <ligand>
        <name>substrate</name>
    </ligand>
</feature>
<dbReference type="InterPro" id="IPR011549">
    <property type="entry name" value="RibD_C"/>
</dbReference>
<evidence type="ECO:0000256" key="11">
    <source>
        <dbReference type="ARBA" id="ARBA00023002"/>
    </source>
</evidence>
<dbReference type="CDD" id="cd01284">
    <property type="entry name" value="Riboflavin_deaminase-reductase"/>
    <property type="match status" value="1"/>
</dbReference>
<dbReference type="InterPro" id="IPR050765">
    <property type="entry name" value="Riboflavin_Biosynth_HTPR"/>
</dbReference>
<feature type="binding site" evidence="17">
    <location>
        <begin position="331"/>
        <end position="337"/>
    </location>
    <ligand>
        <name>NADP(+)</name>
        <dbReference type="ChEBI" id="CHEBI:58349"/>
    </ligand>
</feature>
<dbReference type="GO" id="GO:0008703">
    <property type="term" value="F:5-amino-6-(5-phosphoribosylamino)uracil reductase activity"/>
    <property type="evidence" value="ECO:0007669"/>
    <property type="project" value="UniProtKB-EC"/>
</dbReference>
<dbReference type="PANTHER" id="PTHR38011:SF7">
    <property type="entry name" value="2,5-DIAMINO-6-RIBOSYLAMINO-4(3H)-PYRIMIDINONE 5'-PHOSPHATE REDUCTASE"/>
    <property type="match status" value="1"/>
</dbReference>
<feature type="binding site" evidence="17">
    <location>
        <position position="237"/>
    </location>
    <ligand>
        <name>substrate</name>
    </ligand>
</feature>
<comment type="catalytic activity">
    <reaction evidence="13 15">
        <text>5-amino-6-(5-phospho-D-ribitylamino)uracil + NADP(+) = 5-amino-6-(5-phospho-D-ribosylamino)uracil + NADPH + H(+)</text>
        <dbReference type="Rhea" id="RHEA:17845"/>
        <dbReference type="ChEBI" id="CHEBI:15378"/>
        <dbReference type="ChEBI" id="CHEBI:57783"/>
        <dbReference type="ChEBI" id="CHEBI:58349"/>
        <dbReference type="ChEBI" id="CHEBI:58421"/>
        <dbReference type="ChEBI" id="CHEBI:58453"/>
        <dbReference type="EC" id="1.1.1.193"/>
    </reaction>
</comment>
<dbReference type="PROSITE" id="PS51747">
    <property type="entry name" value="CYT_DCMP_DEAMINASES_2"/>
    <property type="match status" value="1"/>
</dbReference>
<evidence type="ECO:0000256" key="3">
    <source>
        <dbReference type="ARBA" id="ARBA00004910"/>
    </source>
</evidence>
<dbReference type="Proteomes" id="UP000253805">
    <property type="component" value="Unassembled WGS sequence"/>
</dbReference>
<evidence type="ECO:0000256" key="5">
    <source>
        <dbReference type="ARBA" id="ARBA00007417"/>
    </source>
</evidence>
<evidence type="ECO:0000256" key="1">
    <source>
        <dbReference type="ARBA" id="ARBA00002151"/>
    </source>
</evidence>
<evidence type="ECO:0000256" key="18">
    <source>
        <dbReference type="PIRSR" id="PIRSR006769-3"/>
    </source>
</evidence>
<dbReference type="InterPro" id="IPR016193">
    <property type="entry name" value="Cytidine_deaminase-like"/>
</dbReference>
<evidence type="ECO:0000256" key="7">
    <source>
        <dbReference type="ARBA" id="ARBA00022723"/>
    </source>
</evidence>
<keyword evidence="9 15" id="KW-0862">Zinc</keyword>
<gene>
    <name evidence="21" type="primary">ribD</name>
    <name evidence="21" type="ORF">C1850_10550</name>
</gene>
<feature type="binding site" evidence="17">
    <location>
        <position position="229"/>
    </location>
    <ligand>
        <name>NADP(+)</name>
        <dbReference type="ChEBI" id="CHEBI:58349"/>
    </ligand>
</feature>
<organism evidence="21 22">
    <name type="scientific">Adlercreutzia equolifaciens subsp. celatus</name>
    <dbReference type="NCBI Taxonomy" id="394340"/>
    <lineage>
        <taxon>Bacteria</taxon>
        <taxon>Bacillati</taxon>
        <taxon>Actinomycetota</taxon>
        <taxon>Coriobacteriia</taxon>
        <taxon>Eggerthellales</taxon>
        <taxon>Eggerthellaceae</taxon>
        <taxon>Adlercreutzia</taxon>
    </lineage>
</organism>
<evidence type="ECO:0000256" key="9">
    <source>
        <dbReference type="ARBA" id="ARBA00022833"/>
    </source>
</evidence>
<proteinExistence type="inferred from homology"/>
<dbReference type="Pfam" id="PF01872">
    <property type="entry name" value="RibD_C"/>
    <property type="match status" value="1"/>
</dbReference>
<dbReference type="InterPro" id="IPR002125">
    <property type="entry name" value="CMP_dCMP_dom"/>
</dbReference>
<accession>A0A369NVD3</accession>
<feature type="region of interest" description="Disordered" evidence="19">
    <location>
        <begin position="1"/>
        <end position="33"/>
    </location>
</feature>
<evidence type="ECO:0000256" key="15">
    <source>
        <dbReference type="PIRNR" id="PIRNR006769"/>
    </source>
</evidence>
<dbReference type="PANTHER" id="PTHR38011">
    <property type="entry name" value="DIHYDROFOLATE REDUCTASE FAMILY PROTEIN (AFU_ORTHOLOGUE AFUA_8G06820)"/>
    <property type="match status" value="1"/>
</dbReference>
<feature type="binding site" evidence="17">
    <location>
        <position position="201"/>
    </location>
    <ligand>
        <name>substrate</name>
    </ligand>
</feature>
<evidence type="ECO:0000256" key="14">
    <source>
        <dbReference type="ARBA" id="ARBA00049886"/>
    </source>
</evidence>
<comment type="pathway">
    <text evidence="3 15">Cofactor biosynthesis; riboflavin biosynthesis; 5-amino-6-(D-ribitylamino)uracil from GTP: step 3/4.</text>
</comment>
<dbReference type="AlphaFoldDB" id="A0A369NVD3"/>
<evidence type="ECO:0000313" key="21">
    <source>
        <dbReference type="EMBL" id="RDC42016.1"/>
    </source>
</evidence>
<dbReference type="InterPro" id="IPR016192">
    <property type="entry name" value="APOBEC/CMP_deaminase_Zn-bd"/>
</dbReference>
<sequence>MDGGRSVPDGARGGVRSSEVGAQSADADGSLPAEADERFMARAVELARRGAGWTSPNPLVGAVIVRDGRIIGEGWHHRFGGPHAEREALAACSESPAGATAYVTLEPCCHTGKTPPCTEALIEAGIARVVVGVLDPNPLVAGRGNEALRRAGIEVAVGVLEPSCRAVNEPFLHAMEQRRPLVIAKYAMTLDGKVATREGLSRWVTGEAARRRVHEDRHRHAGVMVGIGTALADDPLLTCRLDGREVSQPARVVVDAAARLSLESQLVRTASEAPVIVAVAEGALLARRNALAERGCAVVAVPAREGRVDPRILMELLWQRFSLDSLIVEGGPTLLGSLFDEGLVDRVQAYIAPKIFGGLEALGPVAGRGVGDPADAPVLSEVSLQMMGGDVLLEGRLQPCSPVS</sequence>
<feature type="binding site" evidence="17">
    <location>
        <position position="187"/>
    </location>
    <ligand>
        <name>NADP(+)</name>
        <dbReference type="ChEBI" id="CHEBI:58349"/>
    </ligand>
</feature>
<protein>
    <recommendedName>
        <fullName evidence="15">Riboflavin biosynthesis protein RibD</fullName>
    </recommendedName>
    <domain>
        <recommendedName>
            <fullName evidence="15">Diaminohydroxyphosphoribosylaminopyrimidine deaminase</fullName>
            <shortName evidence="15">DRAP deaminase</shortName>
            <ecNumber evidence="15">3.5.4.26</ecNumber>
        </recommendedName>
        <alternativeName>
            <fullName evidence="15">Riboflavin-specific deaminase</fullName>
        </alternativeName>
    </domain>
    <domain>
        <recommendedName>
            <fullName evidence="15">5-amino-6-(5-phosphoribosylamino)uracil reductase</fullName>
            <ecNumber evidence="15">1.1.1.193</ecNumber>
        </recommendedName>
        <alternativeName>
            <fullName evidence="15">HTP reductase</fullName>
        </alternativeName>
    </domain>
</protein>
<evidence type="ECO:0000256" key="17">
    <source>
        <dbReference type="PIRSR" id="PIRSR006769-2"/>
    </source>
</evidence>